<dbReference type="Proteomes" id="UP000501690">
    <property type="component" value="Linkage Group LG7"/>
</dbReference>
<proteinExistence type="predicted"/>
<keyword evidence="2" id="KW-1185">Reference proteome</keyword>
<sequence length="93" mass="10294">MGGGASTKDSLVMGWCVKRLNWCNNTDGAEIQCSNSGPTELGVEQSIVEAVGLVGSDKKLRPNSFVKYDSKRMRTTMFTKSKKGFHTRVNKEY</sequence>
<name>A0A4D6MD48_VIGUN</name>
<protein>
    <submittedName>
        <fullName evidence="1">Uncharacterized protein</fullName>
    </submittedName>
</protein>
<gene>
    <name evidence="1" type="ORF">DEO72_LG7g643</name>
</gene>
<evidence type="ECO:0000313" key="1">
    <source>
        <dbReference type="EMBL" id="QCD99362.1"/>
    </source>
</evidence>
<dbReference type="AlphaFoldDB" id="A0A4D6MD48"/>
<dbReference type="EMBL" id="CP039351">
    <property type="protein sequence ID" value="QCD99362.1"/>
    <property type="molecule type" value="Genomic_DNA"/>
</dbReference>
<organism evidence="1 2">
    <name type="scientific">Vigna unguiculata</name>
    <name type="common">Cowpea</name>
    <dbReference type="NCBI Taxonomy" id="3917"/>
    <lineage>
        <taxon>Eukaryota</taxon>
        <taxon>Viridiplantae</taxon>
        <taxon>Streptophyta</taxon>
        <taxon>Embryophyta</taxon>
        <taxon>Tracheophyta</taxon>
        <taxon>Spermatophyta</taxon>
        <taxon>Magnoliopsida</taxon>
        <taxon>eudicotyledons</taxon>
        <taxon>Gunneridae</taxon>
        <taxon>Pentapetalae</taxon>
        <taxon>rosids</taxon>
        <taxon>fabids</taxon>
        <taxon>Fabales</taxon>
        <taxon>Fabaceae</taxon>
        <taxon>Papilionoideae</taxon>
        <taxon>50 kb inversion clade</taxon>
        <taxon>NPAAA clade</taxon>
        <taxon>indigoferoid/millettioid clade</taxon>
        <taxon>Phaseoleae</taxon>
        <taxon>Vigna</taxon>
    </lineage>
</organism>
<evidence type="ECO:0000313" key="2">
    <source>
        <dbReference type="Proteomes" id="UP000501690"/>
    </source>
</evidence>
<reference evidence="1 2" key="1">
    <citation type="submission" date="2019-04" db="EMBL/GenBank/DDBJ databases">
        <title>An improved genome assembly and genetic linkage map for asparagus bean, Vigna unguiculata ssp. sesquipedialis.</title>
        <authorList>
            <person name="Xia Q."/>
            <person name="Zhang R."/>
            <person name="Dong Y."/>
        </authorList>
    </citation>
    <scope>NUCLEOTIDE SEQUENCE [LARGE SCALE GENOMIC DNA]</scope>
    <source>
        <tissue evidence="1">Leaf</tissue>
    </source>
</reference>
<accession>A0A4D6MD48</accession>